<reference evidence="2 3" key="1">
    <citation type="journal article" date="2015" name="Nature">
        <title>rRNA introns, odd ribosomes, and small enigmatic genomes across a large radiation of phyla.</title>
        <authorList>
            <person name="Brown C.T."/>
            <person name="Hug L.A."/>
            <person name="Thomas B.C."/>
            <person name="Sharon I."/>
            <person name="Castelle C.J."/>
            <person name="Singh A."/>
            <person name="Wilkins M.J."/>
            <person name="Williams K.H."/>
            <person name="Banfield J.F."/>
        </authorList>
    </citation>
    <scope>NUCLEOTIDE SEQUENCE [LARGE SCALE GENOMIC DNA]</scope>
</reference>
<gene>
    <name evidence="2" type="ORF">UW99_C0045G0003</name>
</gene>
<accession>A0A0G1PKU9</accession>
<feature type="region of interest" description="Disordered" evidence="1">
    <location>
        <begin position="1"/>
        <end position="40"/>
    </location>
</feature>
<dbReference type="AlphaFoldDB" id="A0A0G1PKU9"/>
<dbReference type="EMBL" id="LCKM01000045">
    <property type="protein sequence ID" value="KKT96939.1"/>
    <property type="molecule type" value="Genomic_DNA"/>
</dbReference>
<proteinExistence type="predicted"/>
<evidence type="ECO:0000313" key="3">
    <source>
        <dbReference type="Proteomes" id="UP000034214"/>
    </source>
</evidence>
<dbReference type="Proteomes" id="UP000034214">
    <property type="component" value="Unassembled WGS sequence"/>
</dbReference>
<sequence>MKTISGLEGLGEVLGETLGETLGDTEASGRGTNSTRSSGA</sequence>
<evidence type="ECO:0000256" key="1">
    <source>
        <dbReference type="SAM" id="MobiDB-lite"/>
    </source>
</evidence>
<protein>
    <submittedName>
        <fullName evidence="2">Uncharacterized protein</fullName>
    </submittedName>
</protein>
<name>A0A0G1PKU9_9BACT</name>
<organism evidence="2 3">
    <name type="scientific">Candidatus Collierbacteria bacterium GW2011_GWC2_45_15</name>
    <dbReference type="NCBI Taxonomy" id="1618394"/>
    <lineage>
        <taxon>Bacteria</taxon>
        <taxon>Candidatus Collieribacteriota</taxon>
    </lineage>
</organism>
<comment type="caution">
    <text evidence="2">The sequence shown here is derived from an EMBL/GenBank/DDBJ whole genome shotgun (WGS) entry which is preliminary data.</text>
</comment>
<evidence type="ECO:0000313" key="2">
    <source>
        <dbReference type="EMBL" id="KKT96939.1"/>
    </source>
</evidence>